<evidence type="ECO:0000313" key="10">
    <source>
        <dbReference type="EMBL" id="PEQ24129.1"/>
    </source>
</evidence>
<feature type="domain" description="ABC transmembrane type-1" evidence="8">
    <location>
        <begin position="76"/>
        <end position="270"/>
    </location>
</feature>
<feature type="transmembrane region" description="Helical" evidence="7">
    <location>
        <begin position="191"/>
        <end position="216"/>
    </location>
</feature>
<dbReference type="SUPFAM" id="SSF161098">
    <property type="entry name" value="MetI-like"/>
    <property type="match status" value="1"/>
</dbReference>
<accession>A7VPY3</accession>
<dbReference type="OrthoDB" id="42677at2"/>
<dbReference type="PANTHER" id="PTHR43744">
    <property type="entry name" value="ABC TRANSPORTER PERMEASE PROTEIN MG189-RELATED-RELATED"/>
    <property type="match status" value="1"/>
</dbReference>
<evidence type="ECO:0000256" key="6">
    <source>
        <dbReference type="ARBA" id="ARBA00023136"/>
    </source>
</evidence>
<dbReference type="EMBL" id="ABCB02000014">
    <property type="protein sequence ID" value="EDO62488.1"/>
    <property type="molecule type" value="Genomic_DNA"/>
</dbReference>
<evidence type="ECO:0000256" key="5">
    <source>
        <dbReference type="ARBA" id="ARBA00022989"/>
    </source>
</evidence>
<comment type="subcellular location">
    <subcellularLocation>
        <location evidence="1 7">Cell membrane</location>
        <topology evidence="1 7">Multi-pass membrane protein</topology>
    </subcellularLocation>
</comment>
<feature type="transmembrane region" description="Helical" evidence="7">
    <location>
        <begin position="114"/>
        <end position="135"/>
    </location>
</feature>
<dbReference type="eggNOG" id="COG0395">
    <property type="taxonomic scope" value="Bacteria"/>
</dbReference>
<reference evidence="9 11" key="1">
    <citation type="submission" date="2007-08" db="EMBL/GenBank/DDBJ databases">
        <title>Draft genome sequence of Clostridium leptum (DSM 753).</title>
        <authorList>
            <person name="Sudarsanam P."/>
            <person name="Ley R."/>
            <person name="Guruge J."/>
            <person name="Turnbaugh P.J."/>
            <person name="Mahowald M."/>
            <person name="Liep D."/>
            <person name="Gordon J."/>
        </authorList>
    </citation>
    <scope>NUCLEOTIDE SEQUENCE [LARGE SCALE GENOMIC DNA]</scope>
    <source>
        <strain evidence="9 11">DSM 753</strain>
    </source>
</reference>
<feature type="transmembrane region" description="Helical" evidence="7">
    <location>
        <begin position="147"/>
        <end position="170"/>
    </location>
</feature>
<keyword evidence="4 7" id="KW-0812">Transmembrane</keyword>
<dbReference type="Proteomes" id="UP000003490">
    <property type="component" value="Unassembled WGS sequence"/>
</dbReference>
<gene>
    <name evidence="10" type="ORF">CH238_09570</name>
    <name evidence="9" type="ORF">CLOLEP_00610</name>
</gene>
<keyword evidence="5 7" id="KW-1133">Transmembrane helix</keyword>
<keyword evidence="2 7" id="KW-0813">Transport</keyword>
<comment type="similarity">
    <text evidence="7">Belongs to the binding-protein-dependent transport system permease family.</text>
</comment>
<dbReference type="PANTHER" id="PTHR43744:SF8">
    <property type="entry name" value="SN-GLYCEROL-3-PHOSPHATE TRANSPORT SYSTEM PERMEASE PROTEIN UGPE"/>
    <property type="match status" value="1"/>
</dbReference>
<dbReference type="AlphaFoldDB" id="A7VPY3"/>
<dbReference type="PROSITE" id="PS50928">
    <property type="entry name" value="ABC_TM1"/>
    <property type="match status" value="1"/>
</dbReference>
<dbReference type="GO" id="GO:0055085">
    <property type="term" value="P:transmembrane transport"/>
    <property type="evidence" value="ECO:0007669"/>
    <property type="project" value="InterPro"/>
</dbReference>
<feature type="transmembrane region" description="Helical" evidence="7">
    <location>
        <begin position="249"/>
        <end position="270"/>
    </location>
</feature>
<keyword evidence="12" id="KW-1185">Reference proteome</keyword>
<feature type="transmembrane region" description="Helical" evidence="7">
    <location>
        <begin position="75"/>
        <end position="102"/>
    </location>
</feature>
<keyword evidence="3" id="KW-1003">Cell membrane</keyword>
<dbReference type="CDD" id="cd06261">
    <property type="entry name" value="TM_PBP2"/>
    <property type="match status" value="1"/>
</dbReference>
<evidence type="ECO:0000313" key="9">
    <source>
        <dbReference type="EMBL" id="EDO62488.1"/>
    </source>
</evidence>
<dbReference type="InterPro" id="IPR000515">
    <property type="entry name" value="MetI-like"/>
</dbReference>
<feature type="transmembrane region" description="Helical" evidence="7">
    <location>
        <begin position="20"/>
        <end position="41"/>
    </location>
</feature>
<protein>
    <submittedName>
        <fullName evidence="9">ABC transporter, permease protein</fullName>
    </submittedName>
    <submittedName>
        <fullName evidence="10">Carbohydrate ABC transporter permease</fullName>
    </submittedName>
</protein>
<evidence type="ECO:0000313" key="12">
    <source>
        <dbReference type="Proteomes" id="UP000220611"/>
    </source>
</evidence>
<name>A7VPY3_9FIRM</name>
<dbReference type="HOGENOM" id="CLU_016047_1_2_9"/>
<reference evidence="10 12" key="3">
    <citation type="submission" date="2017-07" db="EMBL/GenBank/DDBJ databases">
        <title>Prevalence of linear plasmids in Cutibacterium (Propionibacterium) acnes isolates obtained from prostatic tissue.</title>
        <authorList>
            <person name="Davidsson S."/>
            <person name="Carlsson J."/>
            <person name="Molling P."/>
            <person name="Andren O."/>
            <person name="Andersson S.-O."/>
            <person name="Brzuszkiewicz E."/>
            <person name="Poehlein A."/>
            <person name="Al-Zeer M."/>
            <person name="Brinkmann V."/>
            <person name="Scavenius C."/>
            <person name="Nazipi S."/>
            <person name="Soderquist B."/>
            <person name="Bruggemann H."/>
        </authorList>
    </citation>
    <scope>NUCLEOTIDE SEQUENCE [LARGE SCALE GENOMIC DNA]</scope>
    <source>
        <strain evidence="10 12">DSM 753</strain>
    </source>
</reference>
<evidence type="ECO:0000256" key="3">
    <source>
        <dbReference type="ARBA" id="ARBA00022475"/>
    </source>
</evidence>
<dbReference type="GO" id="GO:0005886">
    <property type="term" value="C:plasma membrane"/>
    <property type="evidence" value="ECO:0007669"/>
    <property type="project" value="UniProtKB-SubCell"/>
</dbReference>
<evidence type="ECO:0000313" key="11">
    <source>
        <dbReference type="Proteomes" id="UP000003490"/>
    </source>
</evidence>
<organism evidence="9 11">
    <name type="scientific">[Clostridium] leptum DSM 753</name>
    <dbReference type="NCBI Taxonomy" id="428125"/>
    <lineage>
        <taxon>Bacteria</taxon>
        <taxon>Bacillati</taxon>
        <taxon>Bacillota</taxon>
        <taxon>Clostridia</taxon>
        <taxon>Eubacteriales</taxon>
        <taxon>Oscillospiraceae</taxon>
        <taxon>Oscillospiraceae incertae sedis</taxon>
    </lineage>
</organism>
<evidence type="ECO:0000259" key="8">
    <source>
        <dbReference type="PROSITE" id="PS50928"/>
    </source>
</evidence>
<comment type="caution">
    <text evidence="9">The sequence shown here is derived from an EMBL/GenBank/DDBJ whole genome shotgun (WGS) entry which is preliminary data.</text>
</comment>
<evidence type="ECO:0000256" key="1">
    <source>
        <dbReference type="ARBA" id="ARBA00004651"/>
    </source>
</evidence>
<dbReference type="Gene3D" id="1.10.3720.10">
    <property type="entry name" value="MetI-like"/>
    <property type="match status" value="1"/>
</dbReference>
<keyword evidence="6 7" id="KW-0472">Membrane</keyword>
<evidence type="ECO:0000256" key="4">
    <source>
        <dbReference type="ARBA" id="ARBA00022692"/>
    </source>
</evidence>
<reference evidence="9 11" key="2">
    <citation type="submission" date="2007-08" db="EMBL/GenBank/DDBJ databases">
        <authorList>
            <person name="Fulton L."/>
            <person name="Clifton S."/>
            <person name="Fulton B."/>
            <person name="Xu J."/>
            <person name="Minx P."/>
            <person name="Pepin K.H."/>
            <person name="Johnson M."/>
            <person name="Thiruvilangam P."/>
            <person name="Bhonagiri V."/>
            <person name="Nash W.E."/>
            <person name="Wang C."/>
            <person name="Mardis E.R."/>
            <person name="Wilson R.K."/>
        </authorList>
    </citation>
    <scope>NUCLEOTIDE SEQUENCE [LARGE SCALE GENOMIC DNA]</scope>
    <source>
        <strain evidence="9 11">DSM 753</strain>
    </source>
</reference>
<evidence type="ECO:0000256" key="2">
    <source>
        <dbReference type="ARBA" id="ARBA00022448"/>
    </source>
</evidence>
<proteinExistence type="inferred from homology"/>
<evidence type="ECO:0000256" key="7">
    <source>
        <dbReference type="RuleBase" id="RU363032"/>
    </source>
</evidence>
<dbReference type="Proteomes" id="UP000220611">
    <property type="component" value="Unassembled WGS sequence"/>
</dbReference>
<dbReference type="EMBL" id="NOXF01000007">
    <property type="protein sequence ID" value="PEQ24129.1"/>
    <property type="molecule type" value="Genomic_DNA"/>
</dbReference>
<dbReference type="InterPro" id="IPR035906">
    <property type="entry name" value="MetI-like_sf"/>
</dbReference>
<sequence length="285" mass="31524">MELNQKAARRKLVGRIARMIVLVVCAALFLVPIIFSFFISLKTKTEIFTDPFSWPSPVQWVNYANVWEIMEFPKLFLNTIIVSALSISVGLFMVLLSSFAIARMKFGYGKLQNGVYAFFIAGIILPSFVLLLPIYMMNSELGTLNTYWGVVLPYWGWTAPMHTLIMVAAFRSIPSTLDEAATIDGCGAMGILFRINVPVIKPALVTSFIICFLGIWNEFPLSSVVLTSSDVQTVALGASKFKGLFTVDYALMAAGVMILTIPQIIFFSFFQRYIVAGMAVGSVKG</sequence>
<dbReference type="Pfam" id="PF00528">
    <property type="entry name" value="BPD_transp_1"/>
    <property type="match status" value="1"/>
</dbReference>